<dbReference type="PROSITE" id="PS50164">
    <property type="entry name" value="GIY_YIG"/>
    <property type="match status" value="1"/>
</dbReference>
<dbReference type="InterPro" id="IPR000305">
    <property type="entry name" value="GIY-YIG_endonuc"/>
</dbReference>
<dbReference type="SUPFAM" id="SSF82771">
    <property type="entry name" value="GIY-YIG endonuclease"/>
    <property type="match status" value="1"/>
</dbReference>
<evidence type="ECO:0000259" key="2">
    <source>
        <dbReference type="PROSITE" id="PS50164"/>
    </source>
</evidence>
<comment type="caution">
    <text evidence="3">The sequence shown here is derived from an EMBL/GenBank/DDBJ whole genome shotgun (WGS) entry which is preliminary data.</text>
</comment>
<evidence type="ECO:0000313" key="4">
    <source>
        <dbReference type="Proteomes" id="UP000219559"/>
    </source>
</evidence>
<protein>
    <submittedName>
        <fullName evidence="3">Endonuclease</fullName>
    </submittedName>
</protein>
<keyword evidence="4" id="KW-1185">Reference proteome</keyword>
<gene>
    <name evidence="3" type="ORF">B7P33_14270</name>
</gene>
<dbReference type="Gene3D" id="3.40.1440.10">
    <property type="entry name" value="GIY-YIG endonuclease"/>
    <property type="match status" value="1"/>
</dbReference>
<dbReference type="InterPro" id="IPR050190">
    <property type="entry name" value="UPF0213_domain"/>
</dbReference>
<dbReference type="PANTHER" id="PTHR34477">
    <property type="entry name" value="UPF0213 PROTEIN YHBQ"/>
    <property type="match status" value="1"/>
</dbReference>
<keyword evidence="3" id="KW-0540">Nuclease</keyword>
<dbReference type="EMBL" id="NBWU01000005">
    <property type="protein sequence ID" value="PCE63379.1"/>
    <property type="molecule type" value="Genomic_DNA"/>
</dbReference>
<dbReference type="PANTHER" id="PTHR34477:SF1">
    <property type="entry name" value="UPF0213 PROTEIN YHBQ"/>
    <property type="match status" value="1"/>
</dbReference>
<keyword evidence="3" id="KW-0255">Endonuclease</keyword>
<dbReference type="InterPro" id="IPR035901">
    <property type="entry name" value="GIY-YIG_endonuc_sf"/>
</dbReference>
<sequence length="83" mass="9705">MAEKHYVYVLKSEVDGRLYKGMTQNLELRLSQHNGGKVKSTKGYMPWVLVYHEIFETRQEARLREKYLKSGAGREFLKDILAA</sequence>
<evidence type="ECO:0000256" key="1">
    <source>
        <dbReference type="ARBA" id="ARBA00007435"/>
    </source>
</evidence>
<keyword evidence="3" id="KW-0378">Hydrolase</keyword>
<accession>A0A2A4G331</accession>
<dbReference type="OrthoDB" id="1495241at2"/>
<dbReference type="Pfam" id="PF01541">
    <property type="entry name" value="GIY-YIG"/>
    <property type="match status" value="1"/>
</dbReference>
<dbReference type="CDD" id="cd10449">
    <property type="entry name" value="GIY-YIG_SLX1_like"/>
    <property type="match status" value="1"/>
</dbReference>
<evidence type="ECO:0000313" key="3">
    <source>
        <dbReference type="EMBL" id="PCE63379.1"/>
    </source>
</evidence>
<comment type="similarity">
    <text evidence="1">Belongs to the UPF0213 family.</text>
</comment>
<feature type="domain" description="GIY-YIG" evidence="2">
    <location>
        <begin position="3"/>
        <end position="78"/>
    </location>
</feature>
<dbReference type="AlphaFoldDB" id="A0A2A4G331"/>
<dbReference type="RefSeq" id="WP_097443333.1">
    <property type="nucleotide sequence ID" value="NZ_NBWU01000005.1"/>
</dbReference>
<dbReference type="Proteomes" id="UP000219559">
    <property type="component" value="Unassembled WGS sequence"/>
</dbReference>
<reference evidence="3 4" key="1">
    <citation type="submission" date="2017-04" db="EMBL/GenBank/DDBJ databases">
        <title>A new member of the family Flavobacteriaceae isolated from ascidians.</title>
        <authorList>
            <person name="Chen L."/>
        </authorList>
    </citation>
    <scope>NUCLEOTIDE SEQUENCE [LARGE SCALE GENOMIC DNA]</scope>
    <source>
        <strain evidence="3 4">HQA918</strain>
    </source>
</reference>
<name>A0A2A4G331_9FLAO</name>
<dbReference type="GO" id="GO:0004519">
    <property type="term" value="F:endonuclease activity"/>
    <property type="evidence" value="ECO:0007669"/>
    <property type="project" value="UniProtKB-KW"/>
</dbReference>
<proteinExistence type="inferred from homology"/>
<organism evidence="3 4">
    <name type="scientific">Sediminicola luteus</name>
    <dbReference type="NCBI Taxonomy" id="319238"/>
    <lineage>
        <taxon>Bacteria</taxon>
        <taxon>Pseudomonadati</taxon>
        <taxon>Bacteroidota</taxon>
        <taxon>Flavobacteriia</taxon>
        <taxon>Flavobacteriales</taxon>
        <taxon>Flavobacteriaceae</taxon>
        <taxon>Sediminicola</taxon>
    </lineage>
</organism>